<keyword evidence="2" id="KW-1185">Reference proteome</keyword>
<dbReference type="AlphaFoldDB" id="W4M2Q7"/>
<dbReference type="HOGENOM" id="CLU_2786128_0_0_7"/>
<dbReference type="InterPro" id="IPR050509">
    <property type="entry name" value="CoA-transferase_III"/>
</dbReference>
<accession>W4M2Q7</accession>
<dbReference type="InterPro" id="IPR023606">
    <property type="entry name" value="CoA-Trfase_III_dom_1_sf"/>
</dbReference>
<dbReference type="GO" id="GO:0003824">
    <property type="term" value="F:catalytic activity"/>
    <property type="evidence" value="ECO:0007669"/>
    <property type="project" value="InterPro"/>
</dbReference>
<organism evidence="1 2">
    <name type="scientific">Candidatus Entotheonella gemina</name>
    <dbReference type="NCBI Taxonomy" id="1429439"/>
    <lineage>
        <taxon>Bacteria</taxon>
        <taxon>Pseudomonadati</taxon>
        <taxon>Nitrospinota/Tectimicrobiota group</taxon>
        <taxon>Candidatus Tectimicrobiota</taxon>
        <taxon>Candidatus Entotheonellia</taxon>
        <taxon>Candidatus Entotheonellales</taxon>
        <taxon>Candidatus Entotheonellaceae</taxon>
        <taxon>Candidatus Entotheonella</taxon>
    </lineage>
</organism>
<protein>
    <recommendedName>
        <fullName evidence="3">CoA transferase</fullName>
    </recommendedName>
</protein>
<reference evidence="1 2" key="1">
    <citation type="journal article" date="2014" name="Nature">
        <title>An environmental bacterial taxon with a large and distinct metabolic repertoire.</title>
        <authorList>
            <person name="Wilson M.C."/>
            <person name="Mori T."/>
            <person name="Ruckert C."/>
            <person name="Uria A.R."/>
            <person name="Helf M.J."/>
            <person name="Takada K."/>
            <person name="Gernert C."/>
            <person name="Steffens U.A."/>
            <person name="Heycke N."/>
            <person name="Schmitt S."/>
            <person name="Rinke C."/>
            <person name="Helfrich E.J."/>
            <person name="Brachmann A.O."/>
            <person name="Gurgui C."/>
            <person name="Wakimoto T."/>
            <person name="Kracht M."/>
            <person name="Crusemann M."/>
            <person name="Hentschel U."/>
            <person name="Abe I."/>
            <person name="Matsunaga S."/>
            <person name="Kalinowski J."/>
            <person name="Takeyama H."/>
            <person name="Piel J."/>
        </authorList>
    </citation>
    <scope>NUCLEOTIDE SEQUENCE [LARGE SCALE GENOMIC DNA]</scope>
    <source>
        <strain evidence="2">TSY2</strain>
    </source>
</reference>
<sequence>MTSSLESIRVIDFGQYIAGPLTGMLLADQGADVIKIDPPAGPVWDMPANATWNRGKRAIGLDLKSASD</sequence>
<dbReference type="InterPro" id="IPR003673">
    <property type="entry name" value="CoA-Trfase_fam_III"/>
</dbReference>
<dbReference type="SUPFAM" id="SSF89796">
    <property type="entry name" value="CoA-transferase family III (CaiB/BaiF)"/>
    <property type="match status" value="1"/>
</dbReference>
<dbReference type="PANTHER" id="PTHR48228:SF5">
    <property type="entry name" value="ALPHA-METHYLACYL-COA RACEMASE"/>
    <property type="match status" value="1"/>
</dbReference>
<evidence type="ECO:0000313" key="1">
    <source>
        <dbReference type="EMBL" id="ETX04629.1"/>
    </source>
</evidence>
<comment type="caution">
    <text evidence="1">The sequence shown here is derived from an EMBL/GenBank/DDBJ whole genome shotgun (WGS) entry which is preliminary data.</text>
</comment>
<evidence type="ECO:0008006" key="3">
    <source>
        <dbReference type="Google" id="ProtNLM"/>
    </source>
</evidence>
<proteinExistence type="predicted"/>
<gene>
    <name evidence="1" type="ORF">ETSY2_27740</name>
</gene>
<name>W4M2Q7_9BACT</name>
<dbReference type="Proteomes" id="UP000019140">
    <property type="component" value="Unassembled WGS sequence"/>
</dbReference>
<evidence type="ECO:0000313" key="2">
    <source>
        <dbReference type="Proteomes" id="UP000019140"/>
    </source>
</evidence>
<dbReference type="PANTHER" id="PTHR48228">
    <property type="entry name" value="SUCCINYL-COA--D-CITRAMALATE COA-TRANSFERASE"/>
    <property type="match status" value="1"/>
</dbReference>
<dbReference type="Gene3D" id="3.40.50.10540">
    <property type="entry name" value="Crotonobetainyl-coa:carnitine coa-transferase, domain 1"/>
    <property type="match status" value="1"/>
</dbReference>
<dbReference type="EMBL" id="AZHX01001176">
    <property type="protein sequence ID" value="ETX04629.1"/>
    <property type="molecule type" value="Genomic_DNA"/>
</dbReference>
<dbReference type="Pfam" id="PF02515">
    <property type="entry name" value="CoA_transf_3"/>
    <property type="match status" value="1"/>
</dbReference>